<dbReference type="AlphaFoldDB" id="A0A5J4L0X4"/>
<organism evidence="7">
    <name type="scientific">hot springs metagenome</name>
    <dbReference type="NCBI Taxonomy" id="433727"/>
    <lineage>
        <taxon>unclassified sequences</taxon>
        <taxon>metagenomes</taxon>
        <taxon>ecological metagenomes</taxon>
    </lineage>
</organism>
<dbReference type="Pfam" id="PF06271">
    <property type="entry name" value="RDD"/>
    <property type="match status" value="1"/>
</dbReference>
<comment type="subcellular location">
    <subcellularLocation>
        <location evidence="1">Membrane</location>
        <topology evidence="1">Multi-pass membrane protein</topology>
    </subcellularLocation>
</comment>
<name>A0A5J4L0X4_9ZZZZ</name>
<evidence type="ECO:0000256" key="5">
    <source>
        <dbReference type="SAM" id="Phobius"/>
    </source>
</evidence>
<evidence type="ECO:0000256" key="3">
    <source>
        <dbReference type="ARBA" id="ARBA00022989"/>
    </source>
</evidence>
<keyword evidence="3 5" id="KW-1133">Transmembrane helix</keyword>
<proteinExistence type="predicted"/>
<evidence type="ECO:0000259" key="6">
    <source>
        <dbReference type="Pfam" id="PF06271"/>
    </source>
</evidence>
<keyword evidence="4 5" id="KW-0472">Membrane</keyword>
<reference evidence="7" key="1">
    <citation type="submission" date="2019-10" db="EMBL/GenBank/DDBJ databases">
        <title>Metagenomic sequencing of thiosulfate-disproportionating enrichment culture.</title>
        <authorList>
            <person name="Umezawa K."/>
            <person name="Kojima H."/>
            <person name="Fukui M."/>
        </authorList>
    </citation>
    <scope>NUCLEOTIDE SEQUENCE</scope>
    <source>
        <strain evidence="7">45J</strain>
    </source>
</reference>
<gene>
    <name evidence="7" type="ORF">A45J_1143</name>
</gene>
<feature type="domain" description="RDD" evidence="6">
    <location>
        <begin position="51"/>
        <end position="143"/>
    </location>
</feature>
<sequence>MLPIEKMPYHLIVLTMPEESVKASLLLRVIAKLLDFIIIATVASTIPRVGYLAGLIYLLISDGLFDGRSIGKKVLKLRVISLPTGRAGNFRDSVLRNIPIIVTLLLYKLPFIGWLFVIVVFLLEFLLMLGNKEGMRLGDDIANTKVVEG</sequence>
<evidence type="ECO:0000313" key="7">
    <source>
        <dbReference type="EMBL" id="GER93403.1"/>
    </source>
</evidence>
<evidence type="ECO:0000256" key="1">
    <source>
        <dbReference type="ARBA" id="ARBA00004141"/>
    </source>
</evidence>
<protein>
    <recommendedName>
        <fullName evidence="6">RDD domain-containing protein</fullName>
    </recommendedName>
</protein>
<evidence type="ECO:0000256" key="4">
    <source>
        <dbReference type="ARBA" id="ARBA00023136"/>
    </source>
</evidence>
<evidence type="ECO:0000256" key="2">
    <source>
        <dbReference type="ARBA" id="ARBA00022692"/>
    </source>
</evidence>
<comment type="caution">
    <text evidence="7">The sequence shown here is derived from an EMBL/GenBank/DDBJ whole genome shotgun (WGS) entry which is preliminary data.</text>
</comment>
<accession>A0A5J4L0X4</accession>
<feature type="transmembrane region" description="Helical" evidence="5">
    <location>
        <begin position="33"/>
        <end position="60"/>
    </location>
</feature>
<dbReference type="GO" id="GO:0016020">
    <property type="term" value="C:membrane"/>
    <property type="evidence" value="ECO:0007669"/>
    <property type="project" value="UniProtKB-SubCell"/>
</dbReference>
<dbReference type="InterPro" id="IPR010432">
    <property type="entry name" value="RDD"/>
</dbReference>
<dbReference type="EMBL" id="BLAB01000001">
    <property type="protein sequence ID" value="GER93403.1"/>
    <property type="molecule type" value="Genomic_DNA"/>
</dbReference>
<feature type="transmembrane region" description="Helical" evidence="5">
    <location>
        <begin position="111"/>
        <end position="129"/>
    </location>
</feature>
<keyword evidence="2 5" id="KW-0812">Transmembrane</keyword>